<evidence type="ECO:0000313" key="3">
    <source>
        <dbReference type="Proteomes" id="UP001165586"/>
    </source>
</evidence>
<dbReference type="EMBL" id="JANLCJ010000001">
    <property type="protein sequence ID" value="MCS5732375.1"/>
    <property type="molecule type" value="Genomic_DNA"/>
</dbReference>
<dbReference type="PROSITE" id="PS50943">
    <property type="entry name" value="HTH_CROC1"/>
    <property type="match status" value="1"/>
</dbReference>
<dbReference type="CDD" id="cd00093">
    <property type="entry name" value="HTH_XRE"/>
    <property type="match status" value="1"/>
</dbReference>
<dbReference type="Gene3D" id="1.10.260.40">
    <property type="entry name" value="lambda repressor-like DNA-binding domains"/>
    <property type="match status" value="1"/>
</dbReference>
<dbReference type="SMART" id="SM00530">
    <property type="entry name" value="HTH_XRE"/>
    <property type="match status" value="1"/>
</dbReference>
<organism evidence="2 3">
    <name type="scientific">Herbiconiux daphne</name>
    <dbReference type="NCBI Taxonomy" id="2970914"/>
    <lineage>
        <taxon>Bacteria</taxon>
        <taxon>Bacillati</taxon>
        <taxon>Actinomycetota</taxon>
        <taxon>Actinomycetes</taxon>
        <taxon>Micrococcales</taxon>
        <taxon>Microbacteriaceae</taxon>
        <taxon>Herbiconiux</taxon>
    </lineage>
</organism>
<proteinExistence type="predicted"/>
<dbReference type="Pfam" id="PF13560">
    <property type="entry name" value="HTH_31"/>
    <property type="match status" value="1"/>
</dbReference>
<comment type="caution">
    <text evidence="2">The sequence shown here is derived from an EMBL/GenBank/DDBJ whole genome shotgun (WGS) entry which is preliminary data.</text>
</comment>
<keyword evidence="3" id="KW-1185">Reference proteome</keyword>
<gene>
    <name evidence="2" type="ORF">N1032_01280</name>
</gene>
<accession>A0ABT2GWN5</accession>
<feature type="domain" description="HTH cro/C1-type" evidence="1">
    <location>
        <begin position="18"/>
        <end position="77"/>
    </location>
</feature>
<reference evidence="2" key="1">
    <citation type="submission" date="2022-08" db="EMBL/GenBank/DDBJ databases">
        <authorList>
            <person name="Deng Y."/>
            <person name="Han X.-F."/>
            <person name="Zhang Y.-Q."/>
        </authorList>
    </citation>
    <scope>NUCLEOTIDE SEQUENCE</scope>
    <source>
        <strain evidence="2">CPCC 203386</strain>
    </source>
</reference>
<sequence>MQQSFPAPSIDSNFGRALATIRDARNLSQRAFADRLSERGVVMDASAVSRIEQGKRPVRLSEAVVMADILDVGMNQLLGIARTPESELVLAQRKLSAVTDDARGPIVQLINSALEVRDLLHEYPHLVHLVKDPVVGDLSSFDEFFDWLKQRMTQDSLELLMARVYPEVMAFPGQIDAVIDLVAHLARTMLPVELQESHVEHSKEA</sequence>
<protein>
    <submittedName>
        <fullName evidence="2">Helix-turn-helix domain-containing protein</fullName>
    </submittedName>
</protein>
<dbReference type="InterPro" id="IPR001387">
    <property type="entry name" value="Cro/C1-type_HTH"/>
</dbReference>
<name>A0ABT2GWN5_9MICO</name>
<evidence type="ECO:0000259" key="1">
    <source>
        <dbReference type="PROSITE" id="PS50943"/>
    </source>
</evidence>
<dbReference type="Proteomes" id="UP001165586">
    <property type="component" value="Unassembled WGS sequence"/>
</dbReference>
<dbReference type="SUPFAM" id="SSF47413">
    <property type="entry name" value="lambda repressor-like DNA-binding domains"/>
    <property type="match status" value="1"/>
</dbReference>
<dbReference type="InterPro" id="IPR010982">
    <property type="entry name" value="Lambda_DNA-bd_dom_sf"/>
</dbReference>
<evidence type="ECO:0000313" key="2">
    <source>
        <dbReference type="EMBL" id="MCS5732375.1"/>
    </source>
</evidence>